<reference evidence="6 7" key="1">
    <citation type="submission" date="2021-03" db="EMBL/GenBank/DDBJ databases">
        <title>Caproiciproducens sp. nov. isolated from feces of cow.</title>
        <authorList>
            <person name="Choi J.-Y."/>
        </authorList>
    </citation>
    <scope>NUCLEOTIDE SEQUENCE [LARGE SCALE GENOMIC DNA]</scope>
    <source>
        <strain evidence="6 7">AGMB10547</strain>
    </source>
</reference>
<dbReference type="Pfam" id="PF01614">
    <property type="entry name" value="IclR_C"/>
    <property type="match status" value="1"/>
</dbReference>
<dbReference type="InterPro" id="IPR036390">
    <property type="entry name" value="WH_DNA-bd_sf"/>
</dbReference>
<comment type="caution">
    <text evidence="6">The sequence shown here is derived from an EMBL/GenBank/DDBJ whole genome shotgun (WGS) entry which is preliminary data.</text>
</comment>
<evidence type="ECO:0000256" key="3">
    <source>
        <dbReference type="ARBA" id="ARBA00023163"/>
    </source>
</evidence>
<keyword evidence="2" id="KW-0238">DNA-binding</keyword>
<keyword evidence="3" id="KW-0804">Transcription</keyword>
<dbReference type="InterPro" id="IPR014757">
    <property type="entry name" value="Tscrpt_reg_IclR_C"/>
</dbReference>
<dbReference type="Pfam" id="PF09339">
    <property type="entry name" value="HTH_IclR"/>
    <property type="match status" value="1"/>
</dbReference>
<dbReference type="PROSITE" id="PS51077">
    <property type="entry name" value="HTH_ICLR"/>
    <property type="match status" value="1"/>
</dbReference>
<protein>
    <submittedName>
        <fullName evidence="6">IclR family transcriptional regulator</fullName>
    </submittedName>
</protein>
<organism evidence="6 7">
    <name type="scientific">Caproiciproducens faecalis</name>
    <dbReference type="NCBI Taxonomy" id="2820301"/>
    <lineage>
        <taxon>Bacteria</taxon>
        <taxon>Bacillati</taxon>
        <taxon>Bacillota</taxon>
        <taxon>Clostridia</taxon>
        <taxon>Eubacteriales</taxon>
        <taxon>Acutalibacteraceae</taxon>
        <taxon>Caproiciproducens</taxon>
    </lineage>
</organism>
<dbReference type="Gene3D" id="3.30.450.40">
    <property type="match status" value="1"/>
</dbReference>
<keyword evidence="1" id="KW-0805">Transcription regulation</keyword>
<dbReference type="EMBL" id="JAGFNZ010000003">
    <property type="protein sequence ID" value="MBW7573208.1"/>
    <property type="molecule type" value="Genomic_DNA"/>
</dbReference>
<evidence type="ECO:0000313" key="6">
    <source>
        <dbReference type="EMBL" id="MBW7573208.1"/>
    </source>
</evidence>
<accession>A0ABS7DPH0</accession>
<evidence type="ECO:0000256" key="2">
    <source>
        <dbReference type="ARBA" id="ARBA00023125"/>
    </source>
</evidence>
<dbReference type="PANTHER" id="PTHR30136">
    <property type="entry name" value="HELIX-TURN-HELIX TRANSCRIPTIONAL REGULATOR, ICLR FAMILY"/>
    <property type="match status" value="1"/>
</dbReference>
<gene>
    <name evidence="6" type="ORF">J5W02_10330</name>
</gene>
<dbReference type="InterPro" id="IPR005471">
    <property type="entry name" value="Tscrpt_reg_IclR_N"/>
</dbReference>
<proteinExistence type="predicted"/>
<dbReference type="InterPro" id="IPR036388">
    <property type="entry name" value="WH-like_DNA-bd_sf"/>
</dbReference>
<evidence type="ECO:0000256" key="1">
    <source>
        <dbReference type="ARBA" id="ARBA00023015"/>
    </source>
</evidence>
<sequence length="258" mass="29068">MKQFIESLGRYSSLKAVQILIAILNQGEIGINEICQLTDLKKSTVFRILQEMVESNLLTKNEETKQYSLGIHAIDALHIKRLDDVLVDLAGPEMKKLSDLSKETIHLMAPDSDEVTYIAKVDAQNEIQLKSKVGWHIPMYCTSAGKIFLAYKSHEELMQYLRTHDLRKRTEHTITDVDQLSAELELVREQGYALDRQEHVPDVVCIGAPIFNQEGAVVGTISISAPEYRFSLEKAISFSEEVKKSAATITGYLQDKNS</sequence>
<dbReference type="Gene3D" id="1.10.10.10">
    <property type="entry name" value="Winged helix-like DNA-binding domain superfamily/Winged helix DNA-binding domain"/>
    <property type="match status" value="1"/>
</dbReference>
<dbReference type="SMART" id="SM00346">
    <property type="entry name" value="HTH_ICLR"/>
    <property type="match status" value="1"/>
</dbReference>
<evidence type="ECO:0000259" key="4">
    <source>
        <dbReference type="PROSITE" id="PS51077"/>
    </source>
</evidence>
<feature type="domain" description="HTH iclR-type" evidence="4">
    <location>
        <begin position="10"/>
        <end position="71"/>
    </location>
</feature>
<name>A0ABS7DPH0_9FIRM</name>
<keyword evidence="7" id="KW-1185">Reference proteome</keyword>
<dbReference type="PANTHER" id="PTHR30136:SF7">
    <property type="entry name" value="HTH-TYPE TRANSCRIPTIONAL REGULATOR KDGR-RELATED"/>
    <property type="match status" value="1"/>
</dbReference>
<dbReference type="InterPro" id="IPR050707">
    <property type="entry name" value="HTH_MetabolicPath_Reg"/>
</dbReference>
<evidence type="ECO:0000259" key="5">
    <source>
        <dbReference type="PROSITE" id="PS51078"/>
    </source>
</evidence>
<dbReference type="PROSITE" id="PS51078">
    <property type="entry name" value="ICLR_ED"/>
    <property type="match status" value="1"/>
</dbReference>
<dbReference type="InterPro" id="IPR029016">
    <property type="entry name" value="GAF-like_dom_sf"/>
</dbReference>
<evidence type="ECO:0000313" key="7">
    <source>
        <dbReference type="Proteomes" id="UP000719942"/>
    </source>
</evidence>
<dbReference type="SUPFAM" id="SSF55781">
    <property type="entry name" value="GAF domain-like"/>
    <property type="match status" value="1"/>
</dbReference>
<feature type="domain" description="IclR-ED" evidence="5">
    <location>
        <begin position="65"/>
        <end position="255"/>
    </location>
</feature>
<dbReference type="SUPFAM" id="SSF46785">
    <property type="entry name" value="Winged helix' DNA-binding domain"/>
    <property type="match status" value="1"/>
</dbReference>
<dbReference type="Proteomes" id="UP000719942">
    <property type="component" value="Unassembled WGS sequence"/>
</dbReference>